<protein>
    <recommendedName>
        <fullName evidence="5">DUF4232 domain-containing protein</fullName>
    </recommendedName>
</protein>
<gene>
    <name evidence="3" type="ORF">QF206_05770</name>
</gene>
<name>A0AAW6T8R4_9MICO</name>
<evidence type="ECO:0000313" key="4">
    <source>
        <dbReference type="Proteomes" id="UP001321506"/>
    </source>
</evidence>
<keyword evidence="4" id="KW-1185">Reference proteome</keyword>
<reference evidence="3 4" key="1">
    <citation type="submission" date="2023-04" db="EMBL/GenBank/DDBJ databases">
        <title>Klugiella caeni sp. nov. isolated from the sludge of biochemical tank.</title>
        <authorList>
            <person name="Geng K."/>
        </authorList>
    </citation>
    <scope>NUCLEOTIDE SEQUENCE [LARGE SCALE GENOMIC DNA]</scope>
    <source>
        <strain evidence="3 4">YN-L-19</strain>
    </source>
</reference>
<evidence type="ECO:0000256" key="1">
    <source>
        <dbReference type="SAM" id="MobiDB-lite"/>
    </source>
</evidence>
<dbReference type="AlphaFoldDB" id="A0AAW6T8R4"/>
<accession>A0AAW6T8R4</accession>
<dbReference type="EMBL" id="JASATX010000002">
    <property type="protein sequence ID" value="MDI2098470.1"/>
    <property type="molecule type" value="Genomic_DNA"/>
</dbReference>
<evidence type="ECO:0008006" key="5">
    <source>
        <dbReference type="Google" id="ProtNLM"/>
    </source>
</evidence>
<keyword evidence="2" id="KW-0812">Transmembrane</keyword>
<comment type="caution">
    <text evidence="3">The sequence shown here is derived from an EMBL/GenBank/DDBJ whole genome shotgun (WGS) entry which is preliminary data.</text>
</comment>
<feature type="region of interest" description="Disordered" evidence="1">
    <location>
        <begin position="45"/>
        <end position="86"/>
    </location>
</feature>
<organism evidence="3 4">
    <name type="scientific">Ruicaihuangia caeni</name>
    <dbReference type="NCBI Taxonomy" id="3042517"/>
    <lineage>
        <taxon>Bacteria</taxon>
        <taxon>Bacillati</taxon>
        <taxon>Actinomycetota</taxon>
        <taxon>Actinomycetes</taxon>
        <taxon>Micrococcales</taxon>
        <taxon>Microbacteriaceae</taxon>
        <taxon>Ruicaihuangia</taxon>
    </lineage>
</organism>
<dbReference type="Proteomes" id="UP001321506">
    <property type="component" value="Unassembled WGS sequence"/>
</dbReference>
<proteinExistence type="predicted"/>
<dbReference type="RefSeq" id="WP_281488260.1">
    <property type="nucleotide sequence ID" value="NZ_JASATX010000002.1"/>
</dbReference>
<feature type="compositionally biased region" description="Gly residues" evidence="1">
    <location>
        <begin position="66"/>
        <end position="75"/>
    </location>
</feature>
<evidence type="ECO:0000256" key="2">
    <source>
        <dbReference type="SAM" id="Phobius"/>
    </source>
</evidence>
<feature type="transmembrane region" description="Helical" evidence="2">
    <location>
        <begin position="20"/>
        <end position="39"/>
    </location>
</feature>
<keyword evidence="2" id="KW-0472">Membrane</keyword>
<feature type="compositionally biased region" description="Low complexity" evidence="1">
    <location>
        <begin position="76"/>
        <end position="86"/>
    </location>
</feature>
<sequence>MSTLRNPVGPQPPSVYWRRRIMVLLGLIAVIVVVVLIVVRPGAAEGETRDKGDSSTVADTPAADGSGSGAGGSVDDGGAAAPAGDGELSACKPGTIAVEAVTDKTSYQPGEPVLVTMTVTNTGTAACLLNAGTDVMEFLITSGAEKYWSSKDCQTDAAPAEVRIEPAQAISTAPLTWDRTRSTPETCDTERPAVPAGGASYHLSVKLGDLEAASSRQFMLY</sequence>
<keyword evidence="2" id="KW-1133">Transmembrane helix</keyword>
<evidence type="ECO:0000313" key="3">
    <source>
        <dbReference type="EMBL" id="MDI2098470.1"/>
    </source>
</evidence>